<feature type="domain" description="Retrovirus-related Pol polyprotein from transposon TNT 1-94-like beta-barrel" evidence="7">
    <location>
        <begin position="512"/>
        <end position="584"/>
    </location>
</feature>
<evidence type="ECO:0000256" key="3">
    <source>
        <dbReference type="ARBA" id="ARBA00022801"/>
    </source>
</evidence>
<feature type="compositionally biased region" description="Basic and acidic residues" evidence="5">
    <location>
        <begin position="431"/>
        <end position="443"/>
    </location>
</feature>
<dbReference type="Pfam" id="PF22936">
    <property type="entry name" value="Pol_BBD"/>
    <property type="match status" value="1"/>
</dbReference>
<dbReference type="GO" id="GO:0003676">
    <property type="term" value="F:nucleic acid binding"/>
    <property type="evidence" value="ECO:0007669"/>
    <property type="project" value="InterPro"/>
</dbReference>
<dbReference type="InterPro" id="IPR013103">
    <property type="entry name" value="RVT_2"/>
</dbReference>
<keyword evidence="4" id="KW-0175">Coiled coil</keyword>
<feature type="region of interest" description="Disordered" evidence="5">
    <location>
        <begin position="1599"/>
        <end position="1623"/>
    </location>
</feature>
<dbReference type="SUPFAM" id="SSF53098">
    <property type="entry name" value="Ribonuclease H-like"/>
    <property type="match status" value="1"/>
</dbReference>
<feature type="coiled-coil region" evidence="4">
    <location>
        <begin position="1322"/>
        <end position="1374"/>
    </location>
</feature>
<evidence type="ECO:0000259" key="6">
    <source>
        <dbReference type="Pfam" id="PF07727"/>
    </source>
</evidence>
<dbReference type="InterPro" id="IPR039537">
    <property type="entry name" value="Retrotran_Ty1/copia-like"/>
</dbReference>
<name>A0A699GLH0_TANCI</name>
<feature type="coiled-coil region" evidence="4">
    <location>
        <begin position="265"/>
        <end position="292"/>
    </location>
</feature>
<evidence type="ECO:0000256" key="4">
    <source>
        <dbReference type="SAM" id="Coils"/>
    </source>
</evidence>
<dbReference type="Pfam" id="PF14223">
    <property type="entry name" value="Retrotran_gag_2"/>
    <property type="match status" value="1"/>
</dbReference>
<dbReference type="Gene3D" id="3.30.420.10">
    <property type="entry name" value="Ribonuclease H-like superfamily/Ribonuclease H"/>
    <property type="match status" value="1"/>
</dbReference>
<evidence type="ECO:0000256" key="1">
    <source>
        <dbReference type="ARBA" id="ARBA00022670"/>
    </source>
</evidence>
<protein>
    <submittedName>
        <fullName evidence="8">Uncharacterized protein</fullName>
    </submittedName>
</protein>
<dbReference type="CDD" id="cd09272">
    <property type="entry name" value="RNase_HI_RT_Ty1"/>
    <property type="match status" value="1"/>
</dbReference>
<dbReference type="PANTHER" id="PTHR42648:SF32">
    <property type="entry name" value="RIBONUCLEASE H-LIKE DOMAIN, GAG-PRE-INTEGRASE DOMAIN PROTEIN-RELATED"/>
    <property type="match status" value="1"/>
</dbReference>
<dbReference type="PANTHER" id="PTHR42648">
    <property type="entry name" value="TRANSPOSASE, PUTATIVE-RELATED"/>
    <property type="match status" value="1"/>
</dbReference>
<keyword evidence="1" id="KW-0645">Protease</keyword>
<organism evidence="8">
    <name type="scientific">Tanacetum cinerariifolium</name>
    <name type="common">Dalmatian daisy</name>
    <name type="synonym">Chrysanthemum cinerariifolium</name>
    <dbReference type="NCBI Taxonomy" id="118510"/>
    <lineage>
        <taxon>Eukaryota</taxon>
        <taxon>Viridiplantae</taxon>
        <taxon>Streptophyta</taxon>
        <taxon>Embryophyta</taxon>
        <taxon>Tracheophyta</taxon>
        <taxon>Spermatophyta</taxon>
        <taxon>Magnoliopsida</taxon>
        <taxon>eudicotyledons</taxon>
        <taxon>Gunneridae</taxon>
        <taxon>Pentapetalae</taxon>
        <taxon>asterids</taxon>
        <taxon>campanulids</taxon>
        <taxon>Asterales</taxon>
        <taxon>Asteraceae</taxon>
        <taxon>Asteroideae</taxon>
        <taxon>Anthemideae</taxon>
        <taxon>Anthemidinae</taxon>
        <taxon>Tanacetum</taxon>
    </lineage>
</organism>
<proteinExistence type="predicted"/>
<feature type="domain" description="Reverse transcriptase Ty1/copia-type" evidence="6">
    <location>
        <begin position="913"/>
        <end position="961"/>
    </location>
</feature>
<evidence type="ECO:0000256" key="5">
    <source>
        <dbReference type="SAM" id="MobiDB-lite"/>
    </source>
</evidence>
<feature type="compositionally biased region" description="Basic and acidic residues" evidence="5">
    <location>
        <begin position="1599"/>
        <end position="1617"/>
    </location>
</feature>
<evidence type="ECO:0000256" key="2">
    <source>
        <dbReference type="ARBA" id="ARBA00022723"/>
    </source>
</evidence>
<evidence type="ECO:0000313" key="8">
    <source>
        <dbReference type="EMBL" id="GEU51121.1"/>
    </source>
</evidence>
<gene>
    <name evidence="8" type="ORF">Tci_023099</name>
</gene>
<dbReference type="InterPro" id="IPR054722">
    <property type="entry name" value="PolX-like_BBD"/>
</dbReference>
<keyword evidence="2" id="KW-0479">Metal-binding</keyword>
<accession>A0A699GLH0</accession>
<feature type="region of interest" description="Disordered" evidence="5">
    <location>
        <begin position="431"/>
        <end position="452"/>
    </location>
</feature>
<dbReference type="GO" id="GO:0046872">
    <property type="term" value="F:metal ion binding"/>
    <property type="evidence" value="ECO:0007669"/>
    <property type="project" value="UniProtKB-KW"/>
</dbReference>
<dbReference type="InterPro" id="IPR012337">
    <property type="entry name" value="RNaseH-like_sf"/>
</dbReference>
<keyword evidence="3" id="KW-0378">Hydrolase</keyword>
<comment type="caution">
    <text evidence="8">The sequence shown here is derived from an EMBL/GenBank/DDBJ whole genome shotgun (WGS) entry which is preliminary data.</text>
</comment>
<evidence type="ECO:0000259" key="7">
    <source>
        <dbReference type="Pfam" id="PF22936"/>
    </source>
</evidence>
<dbReference type="InterPro" id="IPR036397">
    <property type="entry name" value="RNaseH_sf"/>
</dbReference>
<dbReference type="GO" id="GO:0008233">
    <property type="term" value="F:peptidase activity"/>
    <property type="evidence" value="ECO:0007669"/>
    <property type="project" value="UniProtKB-KW"/>
</dbReference>
<dbReference type="Pfam" id="PF07727">
    <property type="entry name" value="RVT_2"/>
    <property type="match status" value="1"/>
</dbReference>
<dbReference type="GO" id="GO:0006508">
    <property type="term" value="P:proteolysis"/>
    <property type="evidence" value="ECO:0007669"/>
    <property type="project" value="UniProtKB-KW"/>
</dbReference>
<reference evidence="8" key="1">
    <citation type="journal article" date="2019" name="Sci. Rep.">
        <title>Draft genome of Tanacetum cinerariifolium, the natural source of mosquito coil.</title>
        <authorList>
            <person name="Yamashiro T."/>
            <person name="Shiraishi A."/>
            <person name="Satake H."/>
            <person name="Nakayama K."/>
        </authorList>
    </citation>
    <scope>NUCLEOTIDE SEQUENCE</scope>
</reference>
<sequence>MSREEPAPQMAPVESPQMVSSVKLHILKKGEYTLWSMRMEQYLTNNDYGFWQVILNGDEPVQTTRDENCVESEVPLKTDQAILARQRERKAKSIMLLAIPDEYQLRFHTIKDAKSLWAAIKSRFGGNVESKKIQKTVLKQQSENFSVSDTEGLDKAHDRFQKLISLLEFHGATVSNKDANQKFLQALPSSWNNIALIMRNKEVINELDIYDLYNNYGLGYDWSYIAQEEPTEFALMAYTSGTDTELSMRKRLLIRFEVKDKGNTIIRLTNQLDQTLKEKEDLKAKLEQFEIFSKNLNKLINSQLSAKDKTGLGYGDQLSESDREVLSSVFDSRSSDGDDNLINDRFKKDNRYHAVPPLLIGNYMIPLADLSCVGLDDSVYRPTANKASASISKNEPSVSDEEDTLVDTQVDSQTTVKPSFKKIEFTKARNESVKSDKQADKPKMVTQNSKADRKDWNVSTVEGNGVTAVKSSAGCVWRPKITDLNNVSNDSIGSWISKRGNPQQALKYKGMFDSGCSRHMTGNKALLTDYQDIYGGFVAFGGSTKGVKITSIGKIKTNKINFKDVFFVKELMFNLFYVSQMCDKKNSVLFTESECLVLSPDLKLIDESQGIKRECSVVRTPQQNEVAERKNRTRIEATRTVLVDSFLPTIFYAKAVDTACYVLNRVLLTKPHNKTSYELIIGRPPSISFMRPFGCPVTILNTLDPLGKFDGKAEGGFLVGYSVNSKALGYKCLDDNAGDYTVDDADGKEKVQEPVSEYDQALNNVLERMMNQDKEATKQLDDVRNEFQAQCNSQLLQEKVTRSSSTNNITIVSTLVNTASAVNTASTSRTFIPLHNPLMLELEDTTKIQTTGIFGNAYDEDDLDTNNHSYANKSVGAEDNFNNIEPSTFFSPIPTTRVYSNNPKPQIIGDPITKWVYRNKKDERGIVVRNKARLVAQGHTQEEGIDYDEVFAPVARVKVIRGGYVSQPPGFVDPEFPEKVYKVEKALYGLNQASRACIRSASTPMETHKPLTKDENVTMRVPAWTGNPQQEVVNFLTSALDLKSDVGLWIQLMQTMIHVENESAICVIKNPVYHFKTKHIEIRHHFIRDSYEKKLIEMVKIHTDNNVADLPKAFDIIDFLNGSSVKYALTVSPTIHTSCIKQFWTSAKVKKDNDEVQIQALVDGKRDGYEKFLIQTILQCLSAKTTSWNEFNSNMAYDIICLSTNQKFNFSRYILLNLVKNKKAGVPFFMFPRFVQLIINHQLGDMTHHKEIFDTPSLTKKVFADMKRVGTRFSREVALLFDNMLVQAPEKVGILQADAQPIPIPTEPSTTKPQKKEDSLKLKELMDLCTNLSSKVLDLESEVIDIKSTFKAKIKKLERRVKRLEEENRILKELKGVHSTDINADVEINLEKPQAEAYNVDLDHQEKVLSMLYVNDEEPADVEKVVDVITISNLITEVATTVKVDVNVASVQDILITAAEVTKVTVKVPRPKNKRGVIVRDPKERTTTVTVQPKVQAKDKGKAIQIEEPKPLKRQVQIDLDEEVARQLEAELNADINWNVVIESSSQEKYDFYLKNMASYKMNYFNGMSYDEIRPLFEKHYNYNQVFLNEVNEGAKVPEKEVRQEKEVDVESSKREAENDDDDVYTDATPLASKILIIDYKIHTERNRPYFKIIRADGNHRLFMSFSTMMKNFDREDLESFWKIIRERFKKTEPKNFSDDYLLSTLKIMFEKPNVKANIFLLLEKMYPLAHFTLEQMINDVRLEVDDESEMSLELLRLVRRQLNEGYVPQRSV</sequence>
<dbReference type="EMBL" id="BKCJ010002818">
    <property type="protein sequence ID" value="GEU51121.1"/>
    <property type="molecule type" value="Genomic_DNA"/>
</dbReference>